<gene>
    <name evidence="1" type="ORF">P5673_030108</name>
</gene>
<accession>A0AAD9PV31</accession>
<comment type="caution">
    <text evidence="1">The sequence shown here is derived from an EMBL/GenBank/DDBJ whole genome shotgun (WGS) entry which is preliminary data.</text>
</comment>
<organism evidence="1 2">
    <name type="scientific">Acropora cervicornis</name>
    <name type="common">Staghorn coral</name>
    <dbReference type="NCBI Taxonomy" id="6130"/>
    <lineage>
        <taxon>Eukaryota</taxon>
        <taxon>Metazoa</taxon>
        <taxon>Cnidaria</taxon>
        <taxon>Anthozoa</taxon>
        <taxon>Hexacorallia</taxon>
        <taxon>Scleractinia</taxon>
        <taxon>Astrocoeniina</taxon>
        <taxon>Acroporidae</taxon>
        <taxon>Acropora</taxon>
    </lineage>
</organism>
<evidence type="ECO:0000313" key="2">
    <source>
        <dbReference type="Proteomes" id="UP001249851"/>
    </source>
</evidence>
<dbReference type="EMBL" id="JARQWQ010000126">
    <property type="protein sequence ID" value="KAK2549433.1"/>
    <property type="molecule type" value="Genomic_DNA"/>
</dbReference>
<dbReference type="AlphaFoldDB" id="A0AAD9PV31"/>
<keyword evidence="2" id="KW-1185">Reference proteome</keyword>
<name>A0AAD9PV31_ACRCE</name>
<evidence type="ECO:0000313" key="1">
    <source>
        <dbReference type="EMBL" id="KAK2549433.1"/>
    </source>
</evidence>
<sequence>MEDRCYVLLQIVVEENSRLRATIEARDAQQQRLFEELSLKLESTHSGQTKQSRKRTRPINVPQQCRQDFRKIYKALTNSDNESFQGFVMGESFSTEANQSATKTVIEAVVADHGGTNKCPWSTAELRGRFFQNS</sequence>
<protein>
    <submittedName>
        <fullName evidence="1">Uncharacterized protein</fullName>
    </submittedName>
</protein>
<reference evidence="1" key="2">
    <citation type="journal article" date="2023" name="Science">
        <title>Genomic signatures of disease resistance in endangered staghorn corals.</title>
        <authorList>
            <person name="Vollmer S.V."/>
            <person name="Selwyn J.D."/>
            <person name="Despard B.A."/>
            <person name="Roesel C.L."/>
        </authorList>
    </citation>
    <scope>NUCLEOTIDE SEQUENCE</scope>
    <source>
        <strain evidence="1">K2</strain>
    </source>
</reference>
<reference evidence="1" key="1">
    <citation type="journal article" date="2023" name="G3 (Bethesda)">
        <title>Whole genome assembly and annotation of the endangered Caribbean coral Acropora cervicornis.</title>
        <authorList>
            <person name="Selwyn J.D."/>
            <person name="Vollmer S.V."/>
        </authorList>
    </citation>
    <scope>NUCLEOTIDE SEQUENCE</scope>
    <source>
        <strain evidence="1">K2</strain>
    </source>
</reference>
<proteinExistence type="predicted"/>
<dbReference type="Proteomes" id="UP001249851">
    <property type="component" value="Unassembled WGS sequence"/>
</dbReference>